<protein>
    <submittedName>
        <fullName evidence="2">MbtH protein</fullName>
    </submittedName>
</protein>
<dbReference type="PANTHER" id="PTHR38444:SF1">
    <property type="entry name" value="ENTEROBACTIN BIOSYNTHESIS PROTEIN YBDZ"/>
    <property type="match status" value="1"/>
</dbReference>
<dbReference type="RefSeq" id="WP_125058229.1">
    <property type="nucleotide sequence ID" value="NZ_BHZD01000001.1"/>
</dbReference>
<dbReference type="Gene3D" id="3.90.820.10">
    <property type="entry name" value="Structural Genomics, Unknown Function 30-nov-00 1gh9 Mol_id"/>
    <property type="match status" value="1"/>
</dbReference>
<dbReference type="InterPro" id="IPR005153">
    <property type="entry name" value="MbtH-like_dom"/>
</dbReference>
<organism evidence="2 3">
    <name type="scientific">Streptomyces paromomycinus</name>
    <name type="common">Streptomyces rimosus subsp. paromomycinus</name>
    <dbReference type="NCBI Taxonomy" id="92743"/>
    <lineage>
        <taxon>Bacteria</taxon>
        <taxon>Bacillati</taxon>
        <taxon>Actinomycetota</taxon>
        <taxon>Actinomycetes</taxon>
        <taxon>Kitasatosporales</taxon>
        <taxon>Streptomycetaceae</taxon>
        <taxon>Streptomyces</taxon>
    </lineage>
</organism>
<comment type="caution">
    <text evidence="2">The sequence shown here is derived from an EMBL/GenBank/DDBJ whole genome shotgun (WGS) entry which is preliminary data.</text>
</comment>
<evidence type="ECO:0000313" key="2">
    <source>
        <dbReference type="EMBL" id="GCD48283.1"/>
    </source>
</evidence>
<dbReference type="SMART" id="SM00923">
    <property type="entry name" value="MbtH"/>
    <property type="match status" value="1"/>
</dbReference>
<sequence length="73" mass="8012">MTNPFENPDAAYLVLVNDENQFSLWPAAAGLPGGWTVVHGEDTRQGCLDHVTEHWTDMRPKSLADTMDASAPD</sequence>
<gene>
    <name evidence="2" type="primary">mbtH_5</name>
    <name evidence="2" type="ORF">GKJPGBOP_08080</name>
</gene>
<dbReference type="EMBL" id="BHZD01000001">
    <property type="protein sequence ID" value="GCD48283.1"/>
    <property type="molecule type" value="Genomic_DNA"/>
</dbReference>
<name>A0A401WG35_STREY</name>
<evidence type="ECO:0000259" key="1">
    <source>
        <dbReference type="SMART" id="SM00923"/>
    </source>
</evidence>
<dbReference type="InterPro" id="IPR038020">
    <property type="entry name" value="MbtH-like_sf"/>
</dbReference>
<keyword evidence="3" id="KW-1185">Reference proteome</keyword>
<reference evidence="2 3" key="1">
    <citation type="submission" date="2018-11" db="EMBL/GenBank/DDBJ databases">
        <title>Whole genome sequence of Streptomyces paromomycinus NBRC 15454(T).</title>
        <authorList>
            <person name="Komaki H."/>
            <person name="Tamura T."/>
        </authorList>
    </citation>
    <scope>NUCLEOTIDE SEQUENCE [LARGE SCALE GENOMIC DNA]</scope>
    <source>
        <strain evidence="2 3">NBRC 15454</strain>
    </source>
</reference>
<dbReference type="PANTHER" id="PTHR38444">
    <property type="entry name" value="ENTEROBACTIN BIOSYNTHESIS PROTEIN YBDZ"/>
    <property type="match status" value="1"/>
</dbReference>
<feature type="domain" description="MbtH-like" evidence="1">
    <location>
        <begin position="3"/>
        <end position="53"/>
    </location>
</feature>
<dbReference type="AlphaFoldDB" id="A0A401WG35"/>
<accession>A0A401WG35</accession>
<dbReference type="Pfam" id="PF03621">
    <property type="entry name" value="MbtH"/>
    <property type="match status" value="1"/>
</dbReference>
<dbReference type="GO" id="GO:0005829">
    <property type="term" value="C:cytosol"/>
    <property type="evidence" value="ECO:0007669"/>
    <property type="project" value="TreeGrafter"/>
</dbReference>
<proteinExistence type="predicted"/>
<dbReference type="InterPro" id="IPR037407">
    <property type="entry name" value="MLP_fam"/>
</dbReference>
<dbReference type="SUPFAM" id="SSF160582">
    <property type="entry name" value="MbtH-like"/>
    <property type="match status" value="1"/>
</dbReference>
<dbReference type="GO" id="GO:0019290">
    <property type="term" value="P:siderophore biosynthetic process"/>
    <property type="evidence" value="ECO:0007669"/>
    <property type="project" value="TreeGrafter"/>
</dbReference>
<evidence type="ECO:0000313" key="3">
    <source>
        <dbReference type="Proteomes" id="UP000286746"/>
    </source>
</evidence>
<dbReference type="Proteomes" id="UP000286746">
    <property type="component" value="Unassembled WGS sequence"/>
</dbReference>